<dbReference type="Proteomes" id="UP000565579">
    <property type="component" value="Unassembled WGS sequence"/>
</dbReference>
<sequence length="571" mass="63306">MARSRTVRLEKSTGAVDSKATRYLCAGVYLDRDFREMVIRRVYNDSKHMVAPSYGFDLVPVVVHAWRAWRLETLKWMLVLAVLLGGIAWAPAATAAEAAVFGLCWSAAVAVRSALVALPLKAKERADRFLRRARWNSESNDLAAYLRSLKLACIGSGALVVAVPVISGIAGIPLSQLLQQTAILGILTVLVAGGCGAAQRGALHQTAKSQLPSPDSHRYQAIDEQQHHTFVIYRRAPKEEPEPESFRDILARDDSHKPFVGAGRLTHRWNPPLNIHLLQIGEGSMADREFDPPPFKAHELVAYLKDEMQRLDGQDDATSLPDFGKADRIYVAEADVDPERGWLQGTPAAHEINEIIDRPFDRFHHFLEVRTSVAGELVTTVFLRTTVKGRALSLDFAACALTRTPDEYHVLDEYGEVGVTAILRAAVRALTELPADIMQSWRLIHVPATLLGALRARRARVLYPKRGVKIGAKLSVREEKRMSWETAQLDRTLISDHVKLIEDRLLKAATEFLREKKVDISEFEERATNIINTGIMNFGESMNVNNSAVGTNAVKLDLPENFGSASRGGHT</sequence>
<evidence type="ECO:0000256" key="1">
    <source>
        <dbReference type="SAM" id="Phobius"/>
    </source>
</evidence>
<dbReference type="RefSeq" id="WP_185100634.1">
    <property type="nucleotide sequence ID" value="NZ_BAAAXY010000106.1"/>
</dbReference>
<evidence type="ECO:0000313" key="3">
    <source>
        <dbReference type="Proteomes" id="UP000565579"/>
    </source>
</evidence>
<proteinExistence type="predicted"/>
<feature type="transmembrane region" description="Helical" evidence="1">
    <location>
        <begin position="74"/>
        <end position="92"/>
    </location>
</feature>
<feature type="transmembrane region" description="Helical" evidence="1">
    <location>
        <begin position="98"/>
        <end position="120"/>
    </location>
</feature>
<gene>
    <name evidence="2" type="ORF">HD593_000647</name>
</gene>
<organism evidence="2 3">
    <name type="scientific">Nonomuraea rubra</name>
    <dbReference type="NCBI Taxonomy" id="46180"/>
    <lineage>
        <taxon>Bacteria</taxon>
        <taxon>Bacillati</taxon>
        <taxon>Actinomycetota</taxon>
        <taxon>Actinomycetes</taxon>
        <taxon>Streptosporangiales</taxon>
        <taxon>Streptosporangiaceae</taxon>
        <taxon>Nonomuraea</taxon>
    </lineage>
</organism>
<keyword evidence="1" id="KW-0812">Transmembrane</keyword>
<keyword evidence="1" id="KW-0472">Membrane</keyword>
<reference evidence="2 3" key="1">
    <citation type="submission" date="2020-08" db="EMBL/GenBank/DDBJ databases">
        <title>Sequencing the genomes of 1000 actinobacteria strains.</title>
        <authorList>
            <person name="Klenk H.-P."/>
        </authorList>
    </citation>
    <scope>NUCLEOTIDE SEQUENCE [LARGE SCALE GENOMIC DNA]</scope>
    <source>
        <strain evidence="2 3">DSM 43768</strain>
    </source>
</reference>
<protein>
    <submittedName>
        <fullName evidence="2">Uncharacterized protein</fullName>
    </submittedName>
</protein>
<feature type="transmembrane region" description="Helical" evidence="1">
    <location>
        <begin position="151"/>
        <end position="172"/>
    </location>
</feature>
<dbReference type="AlphaFoldDB" id="A0A7X0TVU5"/>
<dbReference type="EMBL" id="JACHMI010000001">
    <property type="protein sequence ID" value="MBB6545852.1"/>
    <property type="molecule type" value="Genomic_DNA"/>
</dbReference>
<keyword evidence="1" id="KW-1133">Transmembrane helix</keyword>
<keyword evidence="3" id="KW-1185">Reference proteome</keyword>
<evidence type="ECO:0000313" key="2">
    <source>
        <dbReference type="EMBL" id="MBB6545852.1"/>
    </source>
</evidence>
<comment type="caution">
    <text evidence="2">The sequence shown here is derived from an EMBL/GenBank/DDBJ whole genome shotgun (WGS) entry which is preliminary data.</text>
</comment>
<name>A0A7X0TVU5_9ACTN</name>
<accession>A0A7X0TVU5</accession>